<dbReference type="Proteomes" id="UP001519289">
    <property type="component" value="Unassembled WGS sequence"/>
</dbReference>
<keyword evidence="3 6" id="KW-0812">Transmembrane</keyword>
<feature type="transmembrane region" description="Helical" evidence="6">
    <location>
        <begin position="346"/>
        <end position="369"/>
    </location>
</feature>
<keyword evidence="4 6" id="KW-1133">Transmembrane helix</keyword>
<feature type="transmembrane region" description="Helical" evidence="6">
    <location>
        <begin position="249"/>
        <end position="271"/>
    </location>
</feature>
<dbReference type="InterPro" id="IPR050833">
    <property type="entry name" value="Poly_Biosynth_Transport"/>
</dbReference>
<accession>A0ABS4JZP7</accession>
<organism evidence="7 8">
    <name type="scientific">Symbiobacterium terraclitae</name>
    <dbReference type="NCBI Taxonomy" id="557451"/>
    <lineage>
        <taxon>Bacteria</taxon>
        <taxon>Bacillati</taxon>
        <taxon>Bacillota</taxon>
        <taxon>Clostridia</taxon>
        <taxon>Eubacteriales</taxon>
        <taxon>Symbiobacteriaceae</taxon>
        <taxon>Symbiobacterium</taxon>
    </lineage>
</organism>
<dbReference type="PIRSF" id="PIRSF038958">
    <property type="entry name" value="PG_synth_SpoVB"/>
    <property type="match status" value="1"/>
</dbReference>
<dbReference type="EMBL" id="JAGGLG010000038">
    <property type="protein sequence ID" value="MBP2019894.1"/>
    <property type="molecule type" value="Genomic_DNA"/>
</dbReference>
<dbReference type="Pfam" id="PF01943">
    <property type="entry name" value="Polysacc_synt"/>
    <property type="match status" value="1"/>
</dbReference>
<comment type="caution">
    <text evidence="7">The sequence shown here is derived from an EMBL/GenBank/DDBJ whole genome shotgun (WGS) entry which is preliminary data.</text>
</comment>
<protein>
    <submittedName>
        <fullName evidence="7">Stage V sporulation protein B</fullName>
    </submittedName>
</protein>
<gene>
    <name evidence="7" type="ORF">J2Z79_003336</name>
</gene>
<evidence type="ECO:0000256" key="2">
    <source>
        <dbReference type="ARBA" id="ARBA00022475"/>
    </source>
</evidence>
<evidence type="ECO:0000256" key="1">
    <source>
        <dbReference type="ARBA" id="ARBA00004651"/>
    </source>
</evidence>
<feature type="transmembrane region" description="Helical" evidence="6">
    <location>
        <begin position="57"/>
        <end position="79"/>
    </location>
</feature>
<evidence type="ECO:0000256" key="3">
    <source>
        <dbReference type="ARBA" id="ARBA00022692"/>
    </source>
</evidence>
<evidence type="ECO:0000256" key="4">
    <source>
        <dbReference type="ARBA" id="ARBA00022989"/>
    </source>
</evidence>
<feature type="transmembrane region" description="Helical" evidence="6">
    <location>
        <begin position="434"/>
        <end position="454"/>
    </location>
</feature>
<dbReference type="CDD" id="cd13124">
    <property type="entry name" value="MATE_SpoVB_like"/>
    <property type="match status" value="1"/>
</dbReference>
<proteinExistence type="predicted"/>
<feature type="transmembrane region" description="Helical" evidence="6">
    <location>
        <begin position="193"/>
        <end position="218"/>
    </location>
</feature>
<dbReference type="InterPro" id="IPR002797">
    <property type="entry name" value="Polysacc_synth"/>
</dbReference>
<name>A0ABS4JZP7_9FIRM</name>
<feature type="transmembrane region" description="Helical" evidence="6">
    <location>
        <begin position="492"/>
        <end position="514"/>
    </location>
</feature>
<evidence type="ECO:0000313" key="7">
    <source>
        <dbReference type="EMBL" id="MBP2019894.1"/>
    </source>
</evidence>
<feature type="transmembrane region" description="Helical" evidence="6">
    <location>
        <begin position="166"/>
        <end position="187"/>
    </location>
</feature>
<comment type="subcellular location">
    <subcellularLocation>
        <location evidence="1">Cell membrane</location>
        <topology evidence="1">Multi-pass membrane protein</topology>
    </subcellularLocation>
</comment>
<evidence type="ECO:0000313" key="8">
    <source>
        <dbReference type="Proteomes" id="UP001519289"/>
    </source>
</evidence>
<dbReference type="InterPro" id="IPR024923">
    <property type="entry name" value="PG_synth_SpoVB"/>
</dbReference>
<dbReference type="RefSeq" id="WP_209467996.1">
    <property type="nucleotide sequence ID" value="NZ_JAGGLG010000038.1"/>
</dbReference>
<keyword evidence="5 6" id="KW-0472">Membrane</keyword>
<feature type="transmembrane region" description="Helical" evidence="6">
    <location>
        <begin position="304"/>
        <end position="325"/>
    </location>
</feature>
<evidence type="ECO:0000256" key="6">
    <source>
        <dbReference type="SAM" id="Phobius"/>
    </source>
</evidence>
<dbReference type="PANTHER" id="PTHR30250">
    <property type="entry name" value="PST FAMILY PREDICTED COLANIC ACID TRANSPORTER"/>
    <property type="match status" value="1"/>
</dbReference>
<evidence type="ECO:0000256" key="5">
    <source>
        <dbReference type="ARBA" id="ARBA00023136"/>
    </source>
</evidence>
<dbReference type="PANTHER" id="PTHR30250:SF21">
    <property type="entry name" value="LIPID II FLIPPASE MURJ"/>
    <property type="match status" value="1"/>
</dbReference>
<feature type="transmembrane region" description="Helical" evidence="6">
    <location>
        <begin position="12"/>
        <end position="30"/>
    </location>
</feature>
<reference evidence="7 8" key="1">
    <citation type="submission" date="2021-03" db="EMBL/GenBank/DDBJ databases">
        <title>Genomic Encyclopedia of Type Strains, Phase IV (KMG-IV): sequencing the most valuable type-strain genomes for metagenomic binning, comparative biology and taxonomic classification.</title>
        <authorList>
            <person name="Goeker M."/>
        </authorList>
    </citation>
    <scope>NUCLEOTIDE SEQUENCE [LARGE SCALE GENOMIC DNA]</scope>
    <source>
        <strain evidence="7 8">DSM 27138</strain>
    </source>
</reference>
<feature type="transmembrane region" description="Helical" evidence="6">
    <location>
        <begin position="99"/>
        <end position="121"/>
    </location>
</feature>
<feature type="transmembrane region" description="Helical" evidence="6">
    <location>
        <begin position="466"/>
        <end position="486"/>
    </location>
</feature>
<keyword evidence="8" id="KW-1185">Reference proteome</keyword>
<keyword evidence="2" id="KW-1003">Cell membrane</keyword>
<sequence length="543" mass="56972">MHAGRGESFLRGALILTLSTLVARLLGLIYKPLVARIFAPFDGRGGAVGLALANVPFTTYMIILSFTSVGLNVGIARLVAERMAVGDPRGARSVFRASLALMTGLGLAGALAFFFGAPWIARAIAPDAAESAPGFRAMAPALLLTSMLAAYRGLYQGFQQMAPSGLSYVIEQVVRVACGLAFTWILVRVSLPMGAAGFNLGDVAGAAAALAYMLFLYLRNRRSIWHAEQAAAAGREAGEDRLQPGAARLYARIFAVAGPIAVIGAVAPLMMMADTFFVLRALAAAGVASLDAQEQYGLLANAHYVANLPAILSLAVYTAILPAITTEMAAGSRKAALRKARQAYRMTFLLGIPAQAGLWALATGVYRFIYGDPNGGPAMEAMAWAVFPIMLQQTTSGVLQGMGRIGLPVRNFVLGAAVKIVLTARWTGPYGIAGAAWATAIGFGVAALLNMVDVERLLGRTLQTRGMLWKPLAGALVMACALRALLPHLPEGNLALLGEIGAGAALYGLVLLLLRGVHREDVAAIPRIGPRLAGILGRARLLR</sequence>
<feature type="transmembrane region" description="Helical" evidence="6">
    <location>
        <begin position="133"/>
        <end position="154"/>
    </location>
</feature>